<dbReference type="OrthoDB" id="9805304at2"/>
<evidence type="ECO:0000313" key="5">
    <source>
        <dbReference type="Proteomes" id="UP000078543"/>
    </source>
</evidence>
<comment type="similarity">
    <text evidence="1">Belongs to the thioesterase PaaI family.</text>
</comment>
<dbReference type="PANTHER" id="PTHR21660:SF1">
    <property type="entry name" value="ACYL-COENZYME A THIOESTERASE 13"/>
    <property type="match status" value="1"/>
</dbReference>
<evidence type="ECO:0000313" key="4">
    <source>
        <dbReference type="EMBL" id="OAN66478.1"/>
    </source>
</evidence>
<dbReference type="AlphaFoldDB" id="A0A178N1R9"/>
<evidence type="ECO:0000256" key="2">
    <source>
        <dbReference type="ARBA" id="ARBA00022801"/>
    </source>
</evidence>
<name>A0A178N1R9_9PROT</name>
<comment type="caution">
    <text evidence="4">The sequence shown here is derived from an EMBL/GenBank/DDBJ whole genome shotgun (WGS) entry which is preliminary data.</text>
</comment>
<keyword evidence="2" id="KW-0378">Hydrolase</keyword>
<sequence>MPAMTPEILNRDYLPKVPMLAATGAQVISIGKGEARLLMPYSPAIARPGDTVSGPALMALADVAVWAAVLTVIGHKEMAVTTSLTMNFLRRAGPSAIIAEARLLKMGRRLGVGAVELIAADSDELVAHATATYSIPAD</sequence>
<dbReference type="GO" id="GO:0047617">
    <property type="term" value="F:fatty acyl-CoA hydrolase activity"/>
    <property type="evidence" value="ECO:0007669"/>
    <property type="project" value="InterPro"/>
</dbReference>
<dbReference type="Pfam" id="PF03061">
    <property type="entry name" value="4HBT"/>
    <property type="match status" value="1"/>
</dbReference>
<dbReference type="SUPFAM" id="SSF54637">
    <property type="entry name" value="Thioesterase/thiol ester dehydrase-isomerase"/>
    <property type="match status" value="1"/>
</dbReference>
<dbReference type="NCBIfam" id="TIGR00369">
    <property type="entry name" value="unchar_dom_1"/>
    <property type="match status" value="1"/>
</dbReference>
<keyword evidence="5" id="KW-1185">Reference proteome</keyword>
<dbReference type="InterPro" id="IPR039298">
    <property type="entry name" value="ACOT13"/>
</dbReference>
<dbReference type="RefSeq" id="WP_068496558.1">
    <property type="nucleotide sequence ID" value="NZ_LWQU01000014.1"/>
</dbReference>
<dbReference type="Proteomes" id="UP000078543">
    <property type="component" value="Unassembled WGS sequence"/>
</dbReference>
<organism evidence="4 5">
    <name type="scientific">Magnetospirillum moscoviense</name>
    <dbReference type="NCBI Taxonomy" id="1437059"/>
    <lineage>
        <taxon>Bacteria</taxon>
        <taxon>Pseudomonadati</taxon>
        <taxon>Pseudomonadota</taxon>
        <taxon>Alphaproteobacteria</taxon>
        <taxon>Rhodospirillales</taxon>
        <taxon>Rhodospirillaceae</taxon>
        <taxon>Magnetospirillum</taxon>
    </lineage>
</organism>
<dbReference type="PANTHER" id="PTHR21660">
    <property type="entry name" value="THIOESTERASE SUPERFAMILY MEMBER-RELATED"/>
    <property type="match status" value="1"/>
</dbReference>
<gene>
    <name evidence="4" type="ORF">A6A05_18500</name>
</gene>
<dbReference type="EMBL" id="LWQU01000014">
    <property type="protein sequence ID" value="OAN66478.1"/>
    <property type="molecule type" value="Genomic_DNA"/>
</dbReference>
<dbReference type="CDD" id="cd03443">
    <property type="entry name" value="PaaI_thioesterase"/>
    <property type="match status" value="1"/>
</dbReference>
<dbReference type="InterPro" id="IPR029069">
    <property type="entry name" value="HotDog_dom_sf"/>
</dbReference>
<accession>A0A178N1R9</accession>
<dbReference type="InterPro" id="IPR006683">
    <property type="entry name" value="Thioestr_dom"/>
</dbReference>
<evidence type="ECO:0000259" key="3">
    <source>
        <dbReference type="Pfam" id="PF03061"/>
    </source>
</evidence>
<dbReference type="Gene3D" id="3.10.129.10">
    <property type="entry name" value="Hotdog Thioesterase"/>
    <property type="match status" value="1"/>
</dbReference>
<protein>
    <recommendedName>
        <fullName evidence="3">Thioesterase domain-containing protein</fullName>
    </recommendedName>
</protein>
<reference evidence="4 5" key="1">
    <citation type="submission" date="2016-04" db="EMBL/GenBank/DDBJ databases">
        <title>Draft genome sequence of freshwater magnetotactic bacteria Magnetospirillum marisnigri SP-1 and Magnetospirillum moscoviense BB-1.</title>
        <authorList>
            <person name="Koziaeva V."/>
            <person name="Dziuba M.V."/>
            <person name="Ivanov T.M."/>
            <person name="Kuznetsov B."/>
            <person name="Grouzdev D.S."/>
        </authorList>
    </citation>
    <scope>NUCLEOTIDE SEQUENCE [LARGE SCALE GENOMIC DNA]</scope>
    <source>
        <strain evidence="4 5">BB-1</strain>
    </source>
</reference>
<proteinExistence type="inferred from homology"/>
<dbReference type="STRING" id="1437059.A6A05_18500"/>
<feature type="domain" description="Thioesterase" evidence="3">
    <location>
        <begin position="51"/>
        <end position="124"/>
    </location>
</feature>
<evidence type="ECO:0000256" key="1">
    <source>
        <dbReference type="ARBA" id="ARBA00008324"/>
    </source>
</evidence>
<dbReference type="InterPro" id="IPR003736">
    <property type="entry name" value="PAAI_dom"/>
</dbReference>